<dbReference type="SUPFAM" id="SSF48208">
    <property type="entry name" value="Six-hairpin glycosidases"/>
    <property type="match status" value="2"/>
</dbReference>
<protein>
    <recommendedName>
        <fullName evidence="7">Glycoside hydrolase family 127 protein</fullName>
    </recommendedName>
</protein>
<evidence type="ECO:0000259" key="2">
    <source>
        <dbReference type="Pfam" id="PF16375"/>
    </source>
</evidence>
<dbReference type="InterPro" id="IPR046544">
    <property type="entry name" value="GH146_SB_dom"/>
</dbReference>
<dbReference type="RefSeq" id="WP_184203169.1">
    <property type="nucleotide sequence ID" value="NZ_JACHGW010000005.1"/>
</dbReference>
<evidence type="ECO:0008006" key="7">
    <source>
        <dbReference type="Google" id="ProtNLM"/>
    </source>
</evidence>
<dbReference type="InterPro" id="IPR008928">
    <property type="entry name" value="6-hairpin_glycosidase_sf"/>
</dbReference>
<dbReference type="InterPro" id="IPR032275">
    <property type="entry name" value="DUF4986"/>
</dbReference>
<dbReference type="PANTHER" id="PTHR31151:SF0">
    <property type="entry name" value="PROLINE-TRNA LIGASE (DUF1680)"/>
    <property type="match status" value="1"/>
</dbReference>
<comment type="caution">
    <text evidence="5">The sequence shown here is derived from an EMBL/GenBank/DDBJ whole genome shotgun (WGS) entry which is preliminary data.</text>
</comment>
<keyword evidence="6" id="KW-1185">Reference proteome</keyword>
<dbReference type="InterPro" id="IPR049046">
    <property type="entry name" value="Beta-AFase-like_GH127_middle"/>
</dbReference>
<dbReference type="InterPro" id="IPR012878">
    <property type="entry name" value="Beta-AFase-like_GH127_cat"/>
</dbReference>
<name>A0A7W9SVW3_ARMRO</name>
<dbReference type="PANTHER" id="PTHR31151">
    <property type="entry name" value="PROLINE-TRNA LIGASE (DUF1680)"/>
    <property type="match status" value="1"/>
</dbReference>
<dbReference type="AlphaFoldDB" id="A0A7W9SVW3"/>
<dbReference type="Pfam" id="PF16375">
    <property type="entry name" value="DUF4986"/>
    <property type="match status" value="1"/>
</dbReference>
<evidence type="ECO:0000259" key="3">
    <source>
        <dbReference type="Pfam" id="PF20620"/>
    </source>
</evidence>
<dbReference type="Proteomes" id="UP000520814">
    <property type="component" value="Unassembled WGS sequence"/>
</dbReference>
<dbReference type="Pfam" id="PF20620">
    <property type="entry name" value="DUF6805"/>
    <property type="match status" value="1"/>
</dbReference>
<evidence type="ECO:0000313" key="6">
    <source>
        <dbReference type="Proteomes" id="UP000520814"/>
    </source>
</evidence>
<dbReference type="Pfam" id="PF20736">
    <property type="entry name" value="Glyco_hydro127M"/>
    <property type="match status" value="1"/>
</dbReference>
<organism evidence="5 6">
    <name type="scientific">Armatimonas rosea</name>
    <dbReference type="NCBI Taxonomy" id="685828"/>
    <lineage>
        <taxon>Bacteria</taxon>
        <taxon>Bacillati</taxon>
        <taxon>Armatimonadota</taxon>
        <taxon>Armatimonadia</taxon>
        <taxon>Armatimonadales</taxon>
        <taxon>Armatimonadaceae</taxon>
        <taxon>Armatimonas</taxon>
    </lineage>
</organism>
<evidence type="ECO:0000313" key="5">
    <source>
        <dbReference type="EMBL" id="MBB6053154.1"/>
    </source>
</evidence>
<feature type="domain" description="Glycoside hydrolase GH146 substrate-binding" evidence="3">
    <location>
        <begin position="608"/>
        <end position="742"/>
    </location>
</feature>
<dbReference type="EMBL" id="JACHGW010000005">
    <property type="protein sequence ID" value="MBB6053154.1"/>
    <property type="molecule type" value="Genomic_DNA"/>
</dbReference>
<reference evidence="5 6" key="1">
    <citation type="submission" date="2020-08" db="EMBL/GenBank/DDBJ databases">
        <title>Genomic Encyclopedia of Type Strains, Phase IV (KMG-IV): sequencing the most valuable type-strain genomes for metagenomic binning, comparative biology and taxonomic classification.</title>
        <authorList>
            <person name="Goeker M."/>
        </authorList>
    </citation>
    <scope>NUCLEOTIDE SEQUENCE [LARGE SCALE GENOMIC DNA]</scope>
    <source>
        <strain evidence="5 6">DSM 23562</strain>
    </source>
</reference>
<proteinExistence type="predicted"/>
<gene>
    <name evidence="5" type="ORF">HNQ39_004986</name>
</gene>
<evidence type="ECO:0000259" key="4">
    <source>
        <dbReference type="Pfam" id="PF20736"/>
    </source>
</evidence>
<dbReference type="Pfam" id="PF07944">
    <property type="entry name" value="Beta-AFase-like_GH127_cat"/>
    <property type="match status" value="1"/>
</dbReference>
<dbReference type="GO" id="GO:0005975">
    <property type="term" value="P:carbohydrate metabolic process"/>
    <property type="evidence" value="ECO:0007669"/>
    <property type="project" value="InterPro"/>
</dbReference>
<sequence>MPTAFPLTDVRLLAGPFQAAQERDAKWLLSLHADSLLAKFRTDAGLRPKAVHYDGWESQGIAGHSLGHYLSACAQMYAATGEVKFKERAAYIVSELMACQSARKDGRLTAFADADRIFGEIARGEIRSQGFDLNGSWVPWYTLHKLFAGLLDTHQWCGNTDALKVAERLADWAIDVTKNLDETKWQKMLACEHGGINESLAELSQRTGQAKYLALARKFDHKAILDPLGRGDGGILAGKHGNTQIPKIVGAARLYELTHEERWKTIATTFWSTVVHEHSYAMGGHGLGEYFGQPRKLSARLGAATCETCNTYNMLKLTTHLFAWEPKAEYADFMERAQWNHILASQSPVNGSVCYFVSLAPGGTKAFQSLDHDFTCCVGTGMENHARYGAGLYYHDDSQLWVNLYVASEVHWREKGVTLRQETRFPEEQSTRLTLTCHQPTALTLRLRKPWWVSGKLVVKVNGKTEALTPEADGYVAVKRTWKTGDTLSLKLPLALTTEPMPDNPKRVAALYGPIVLAGELGAASAPTPTRIPVFLTEGKPLESALKPATKRLTFETKQGTVRPAPLTFSPFYAIHDKRYSVYFDLFTKDEWAAQEARYRAEEAEAKALAARTADYLAIGEMQPERDHQLKGERTESGDFNSRKWRHATDGGWFSFVLKTAGDGPQDLILTYWGSDRGNRVFDILVDGTKLATQTLENNKPEVFFDQAYPLPAELLKGKKTITVRLQAHPGKWAGGLYGARVVKK</sequence>
<feature type="domain" description="Non-reducing end beta-L-arabinofuranosidase-like GH127 middle" evidence="4">
    <location>
        <begin position="399"/>
        <end position="494"/>
    </location>
</feature>
<evidence type="ECO:0000259" key="1">
    <source>
        <dbReference type="Pfam" id="PF07944"/>
    </source>
</evidence>
<accession>A0A7W9SVW3</accession>
<feature type="domain" description="DUF4986" evidence="2">
    <location>
        <begin position="531"/>
        <end position="584"/>
    </location>
</feature>
<feature type="domain" description="Non-reducing end beta-L-arabinofuranosidase-like GH127 catalytic" evidence="1">
    <location>
        <begin position="9"/>
        <end position="389"/>
    </location>
</feature>